<organism evidence="4 5">
    <name type="scientific">Altererythrobacter epoxidivorans</name>
    <dbReference type="NCBI Taxonomy" id="361183"/>
    <lineage>
        <taxon>Bacteria</taxon>
        <taxon>Pseudomonadati</taxon>
        <taxon>Pseudomonadota</taxon>
        <taxon>Alphaproteobacteria</taxon>
        <taxon>Sphingomonadales</taxon>
        <taxon>Erythrobacteraceae</taxon>
        <taxon>Altererythrobacter</taxon>
    </lineage>
</organism>
<evidence type="ECO:0000259" key="3">
    <source>
        <dbReference type="Pfam" id="PF03061"/>
    </source>
</evidence>
<dbReference type="Proteomes" id="UP000057938">
    <property type="component" value="Chromosome"/>
</dbReference>
<accession>A0A0M4M672</accession>
<feature type="domain" description="Thioesterase" evidence="3">
    <location>
        <begin position="56"/>
        <end position="134"/>
    </location>
</feature>
<dbReference type="PANTHER" id="PTHR43240:SF5">
    <property type="entry name" value="1,4-DIHYDROXY-2-NAPHTHOYL-COA THIOESTERASE 1"/>
    <property type="match status" value="1"/>
</dbReference>
<evidence type="ECO:0000313" key="5">
    <source>
        <dbReference type="Proteomes" id="UP000057938"/>
    </source>
</evidence>
<dbReference type="InterPro" id="IPR006683">
    <property type="entry name" value="Thioestr_dom"/>
</dbReference>
<dbReference type="RefSeq" id="WP_061922063.1">
    <property type="nucleotide sequence ID" value="NZ_CP012669.1"/>
</dbReference>
<dbReference type="InterPro" id="IPR029069">
    <property type="entry name" value="HotDog_dom_sf"/>
</dbReference>
<dbReference type="AlphaFoldDB" id="A0A0M4M672"/>
<dbReference type="NCBIfam" id="TIGR00369">
    <property type="entry name" value="unchar_dom_1"/>
    <property type="match status" value="1"/>
</dbReference>
<dbReference type="Pfam" id="PF03061">
    <property type="entry name" value="4HBT"/>
    <property type="match status" value="1"/>
</dbReference>
<protein>
    <submittedName>
        <fullName evidence="4">ComA operon protein 2</fullName>
    </submittedName>
</protein>
<evidence type="ECO:0000256" key="1">
    <source>
        <dbReference type="ARBA" id="ARBA00008324"/>
    </source>
</evidence>
<comment type="similarity">
    <text evidence="1">Belongs to the thioesterase PaaI family.</text>
</comment>
<keyword evidence="2" id="KW-0378">Hydrolase</keyword>
<keyword evidence="5" id="KW-1185">Reference proteome</keyword>
<dbReference type="InterPro" id="IPR003736">
    <property type="entry name" value="PAAI_dom"/>
</dbReference>
<evidence type="ECO:0000313" key="4">
    <source>
        <dbReference type="EMBL" id="ALE15698.1"/>
    </source>
</evidence>
<proteinExistence type="inferred from homology"/>
<evidence type="ECO:0000256" key="2">
    <source>
        <dbReference type="ARBA" id="ARBA00022801"/>
    </source>
</evidence>
<dbReference type="PATRIC" id="fig|361183.4.peg.383"/>
<dbReference type="GO" id="GO:0005829">
    <property type="term" value="C:cytosol"/>
    <property type="evidence" value="ECO:0007669"/>
    <property type="project" value="TreeGrafter"/>
</dbReference>
<dbReference type="OrthoDB" id="9813282at2"/>
<dbReference type="PANTHER" id="PTHR43240">
    <property type="entry name" value="1,4-DIHYDROXY-2-NAPHTHOYL-COA THIOESTERASE 1"/>
    <property type="match status" value="1"/>
</dbReference>
<dbReference type="GO" id="GO:0061522">
    <property type="term" value="F:1,4-dihydroxy-2-naphthoyl-CoA thioesterase activity"/>
    <property type="evidence" value="ECO:0007669"/>
    <property type="project" value="TreeGrafter"/>
</dbReference>
<dbReference type="CDD" id="cd03443">
    <property type="entry name" value="PaaI_thioesterase"/>
    <property type="match status" value="1"/>
</dbReference>
<reference evidence="4 5" key="1">
    <citation type="submission" date="2015-09" db="EMBL/GenBank/DDBJ databases">
        <title>Complete genome sequence of a benzo[a]pyrene-degrading bacterium Altererythrobacter epoxidivorans CGMCC 1.7731T.</title>
        <authorList>
            <person name="Li Z."/>
            <person name="Cheng H."/>
            <person name="Huo Y."/>
            <person name="Xu X."/>
        </authorList>
    </citation>
    <scope>NUCLEOTIDE SEQUENCE [LARGE SCALE GENOMIC DNA]</scope>
    <source>
        <strain evidence="4 5">CGMCC 1.7731</strain>
    </source>
</reference>
<sequence>MSEKSIWWGGERPSIEDLNTFSDVGLQGHVGIEFTEVGDDWIKARMPVDQRTHQPFGRLHGGASVVLAETIGSVAATHCVDRSTSAAVGLEINANHCRPAFDGYVIATATPFNIGRTTQIWSIRIEDEAGKLVCISRFTAAVIPTDRGRKQG</sequence>
<dbReference type="KEGG" id="aep:AMC99_00386"/>
<dbReference type="Gene3D" id="3.10.129.10">
    <property type="entry name" value="Hotdog Thioesterase"/>
    <property type="match status" value="1"/>
</dbReference>
<dbReference type="SUPFAM" id="SSF54637">
    <property type="entry name" value="Thioesterase/thiol ester dehydrase-isomerase"/>
    <property type="match status" value="1"/>
</dbReference>
<gene>
    <name evidence="4" type="ORF">AMC99_00386</name>
</gene>
<dbReference type="EMBL" id="CP012669">
    <property type="protein sequence ID" value="ALE15698.1"/>
    <property type="molecule type" value="Genomic_DNA"/>
</dbReference>
<name>A0A0M4M672_9SPHN</name>